<keyword evidence="2" id="KW-1185">Reference proteome</keyword>
<comment type="caution">
    <text evidence="1">The sequence shown here is derived from an EMBL/GenBank/DDBJ whole genome shotgun (WGS) entry which is preliminary data.</text>
</comment>
<evidence type="ECO:0000313" key="2">
    <source>
        <dbReference type="Proteomes" id="UP000683925"/>
    </source>
</evidence>
<reference evidence="1" key="1">
    <citation type="submission" date="2021-01" db="EMBL/GenBank/DDBJ databases">
        <authorList>
            <consortium name="Genoscope - CEA"/>
            <person name="William W."/>
        </authorList>
    </citation>
    <scope>NUCLEOTIDE SEQUENCE</scope>
</reference>
<accession>A0A8S1RYH1</accession>
<organism evidence="1 2">
    <name type="scientific">Paramecium octaurelia</name>
    <dbReference type="NCBI Taxonomy" id="43137"/>
    <lineage>
        <taxon>Eukaryota</taxon>
        <taxon>Sar</taxon>
        <taxon>Alveolata</taxon>
        <taxon>Ciliophora</taxon>
        <taxon>Intramacronucleata</taxon>
        <taxon>Oligohymenophorea</taxon>
        <taxon>Peniculida</taxon>
        <taxon>Parameciidae</taxon>
        <taxon>Paramecium</taxon>
    </lineage>
</organism>
<proteinExistence type="predicted"/>
<dbReference type="Proteomes" id="UP000683925">
    <property type="component" value="Unassembled WGS sequence"/>
</dbReference>
<name>A0A8S1RYH1_PAROT</name>
<dbReference type="AlphaFoldDB" id="A0A8S1RYH1"/>
<evidence type="ECO:0000313" key="1">
    <source>
        <dbReference type="EMBL" id="CAD8131809.1"/>
    </source>
</evidence>
<dbReference type="EMBL" id="CAJJDP010000001">
    <property type="protein sequence ID" value="CAD8131809.1"/>
    <property type="molecule type" value="Genomic_DNA"/>
</dbReference>
<protein>
    <submittedName>
        <fullName evidence="1">Uncharacterized protein</fullName>
    </submittedName>
</protein>
<gene>
    <name evidence="1" type="ORF">POCTA_138.1.T0030115</name>
</gene>
<sequence length="165" mass="20362">MIQIKNKFLIKINPIEFFKQIKIKTKNDHYLLQILNLTLRILDACFHQDFQVKINSYIYKFGLFLYTNLINYFKQKLQNFYYLKLKKNAYYYPYRKKWLEINPKLTCPSHQQINQISEEKMNSRLKKLQSFNKNRKNDKLQQRLYLKQNLFPVEFLLQNLSDKFD</sequence>